<evidence type="ECO:0008006" key="4">
    <source>
        <dbReference type="Google" id="ProtNLM"/>
    </source>
</evidence>
<dbReference type="EMBL" id="JAATWM020000020">
    <property type="protein sequence ID" value="KAF9875900.1"/>
    <property type="molecule type" value="Genomic_DNA"/>
</dbReference>
<keyword evidence="3" id="KW-1185">Reference proteome</keyword>
<feature type="compositionally biased region" description="Basic and acidic residues" evidence="1">
    <location>
        <begin position="190"/>
        <end position="210"/>
    </location>
</feature>
<dbReference type="AlphaFoldDB" id="A0A9P6I4Y5"/>
<dbReference type="GeneID" id="62162623"/>
<feature type="region of interest" description="Disordered" evidence="1">
    <location>
        <begin position="63"/>
        <end position="85"/>
    </location>
</feature>
<evidence type="ECO:0000313" key="2">
    <source>
        <dbReference type="EMBL" id="KAF9875900.1"/>
    </source>
</evidence>
<organism evidence="2 3">
    <name type="scientific">Colletotrichum karsti</name>
    <dbReference type="NCBI Taxonomy" id="1095194"/>
    <lineage>
        <taxon>Eukaryota</taxon>
        <taxon>Fungi</taxon>
        <taxon>Dikarya</taxon>
        <taxon>Ascomycota</taxon>
        <taxon>Pezizomycotina</taxon>
        <taxon>Sordariomycetes</taxon>
        <taxon>Hypocreomycetidae</taxon>
        <taxon>Glomerellales</taxon>
        <taxon>Glomerellaceae</taxon>
        <taxon>Colletotrichum</taxon>
        <taxon>Colletotrichum boninense species complex</taxon>
    </lineage>
</organism>
<dbReference type="Proteomes" id="UP000781932">
    <property type="component" value="Unassembled WGS sequence"/>
</dbReference>
<gene>
    <name evidence="2" type="ORF">CkaCkLH20_06832</name>
</gene>
<protein>
    <recommendedName>
        <fullName evidence="4">Clr5 domain-containing protein</fullName>
    </recommendedName>
</protein>
<feature type="compositionally biased region" description="Low complexity" evidence="1">
    <location>
        <begin position="133"/>
        <end position="152"/>
    </location>
</feature>
<feature type="compositionally biased region" description="Polar residues" evidence="1">
    <location>
        <begin position="445"/>
        <end position="455"/>
    </location>
</feature>
<feature type="region of interest" description="Disordered" evidence="1">
    <location>
        <begin position="190"/>
        <end position="216"/>
    </location>
</feature>
<feature type="region of interest" description="Disordered" evidence="1">
    <location>
        <begin position="117"/>
        <end position="158"/>
    </location>
</feature>
<feature type="compositionally biased region" description="Polar residues" evidence="1">
    <location>
        <begin position="427"/>
        <end position="436"/>
    </location>
</feature>
<reference evidence="2" key="2">
    <citation type="submission" date="2020-11" db="EMBL/GenBank/DDBJ databases">
        <title>Whole genome sequencing of Colletotrichum sp.</title>
        <authorList>
            <person name="Li H."/>
        </authorList>
    </citation>
    <scope>NUCLEOTIDE SEQUENCE</scope>
    <source>
        <strain evidence="2">CkLH20</strain>
    </source>
</reference>
<name>A0A9P6I4Y5_9PEZI</name>
<evidence type="ECO:0000313" key="3">
    <source>
        <dbReference type="Proteomes" id="UP000781932"/>
    </source>
</evidence>
<sequence length="488" mass="53646">MVGQITYTEDQILFVLRLTLDKVKGAVILTEYEKRFNKTLTASQLRYVKSKYGHDPEFGTALINGTLPSNGGNRKTAPSTPRRSTVISRPVQDFNQPAIQTAANAYSLAPLASASHHQLDAHLPSPSTTFSRHPQQNTQQQSPPQPSNHSHPGLTLALPGMPAAVTEMPAWDPDNPYGVQPVLQQYNRELRSKPTKRSHSDFEDAVKEEQGPEDTETIDPKRLKLESPMIVPKFEDRDDEAVFLLQTDTPDAPSPLEIYQGPEADKLIDELLDQIDAEMRGQEPTMPSISTTLTQPAPPTVALTAAVPPMALRQATPYLQAPQMDFYSPYNYDYGLANYGMETAMYFSNPASDASNPSLIFSETDTNPAWSPYLDNVVDNSHWGNTPNLSTYALPNLVDLDTVVDPTLASYMDPALLSGLSSGGDITTESHNQMGNVTDFGITSPVENQSGGQSNAEAFMGFDWDQMLNFDGNAGSFNDEFQQYPPLE</sequence>
<dbReference type="RefSeq" id="XP_038745361.1">
    <property type="nucleotide sequence ID" value="XM_038889549.1"/>
</dbReference>
<evidence type="ECO:0000256" key="1">
    <source>
        <dbReference type="SAM" id="MobiDB-lite"/>
    </source>
</evidence>
<reference evidence="2" key="1">
    <citation type="submission" date="2020-03" db="EMBL/GenBank/DDBJ databases">
        <authorList>
            <person name="He L."/>
        </authorList>
    </citation>
    <scope>NUCLEOTIDE SEQUENCE</scope>
    <source>
        <strain evidence="2">CkLH20</strain>
    </source>
</reference>
<dbReference type="OrthoDB" id="4736382at2759"/>
<feature type="region of interest" description="Disordered" evidence="1">
    <location>
        <begin position="427"/>
        <end position="455"/>
    </location>
</feature>
<comment type="caution">
    <text evidence="2">The sequence shown here is derived from an EMBL/GenBank/DDBJ whole genome shotgun (WGS) entry which is preliminary data.</text>
</comment>
<proteinExistence type="predicted"/>
<accession>A0A9P6I4Y5</accession>
<feature type="compositionally biased region" description="Polar residues" evidence="1">
    <location>
        <begin position="66"/>
        <end position="85"/>
    </location>
</feature>